<name>A0A8H3E296_9AGAM</name>
<evidence type="ECO:0000256" key="4">
    <source>
        <dbReference type="ARBA" id="ARBA00022664"/>
    </source>
</evidence>
<dbReference type="PANTHER" id="PTHR12755:SF6">
    <property type="entry name" value="POLYRIBONUCLEOTIDE 5'-HYDROXYL-KINASE CLP1"/>
    <property type="match status" value="1"/>
</dbReference>
<evidence type="ECO:0000259" key="9">
    <source>
        <dbReference type="Pfam" id="PF16573"/>
    </source>
</evidence>
<organism evidence="11 12">
    <name type="scientific">Rhizoctonia solani</name>
    <dbReference type="NCBI Taxonomy" id="456999"/>
    <lineage>
        <taxon>Eukaryota</taxon>
        <taxon>Fungi</taxon>
        <taxon>Dikarya</taxon>
        <taxon>Basidiomycota</taxon>
        <taxon>Agaricomycotina</taxon>
        <taxon>Agaricomycetes</taxon>
        <taxon>Cantharellales</taxon>
        <taxon>Ceratobasidiaceae</taxon>
        <taxon>Rhizoctonia</taxon>
    </lineage>
</organism>
<dbReference type="GO" id="GO:0051731">
    <property type="term" value="F:polynucleotide 5'-hydroxyl-kinase activity"/>
    <property type="evidence" value="ECO:0007669"/>
    <property type="project" value="InterPro"/>
</dbReference>
<sequence length="799" mass="87554">MAETAKSTNGSDYRNWDLVAKSEYRFELEANTSLAIRLTSGSAEIYGAELAPGRLYLFGGECKAAVFTWYGCTLEMSCFGRPSTEYTSDETPMVPLINIHTAFEQMRIRAHRALAANQPETANSRPPRVLVLGPDNSGKTSACKIWCNYAIRGRGWCPTLVNLDVNDGGWTIPGTMSACPLSSAIPTCTPANPFGATATSAPTALSSSALLPVVHWFGHTDPKRNLQLIEKKVRALADSVKQKFLQDHTLNASGFIIDTPAAFSTSNAQGDNKYNLIKTCVEVFDVNTILIMGHDKLSVELQRVFGNSGGITLLKVPKSGGVVEVDYAYHTRVVASQIRAYFYGTPLYLPPSVNPATAQLGGEATTETTLSPFSVTLNASDLRIYRIGSAVLAPSSALPIGASRAIGEIQPVRVDMESGGILHSVLALLAPFDSSPSDDMLLRQEVSGFLIVTAMDIPRRKMTVLAPSQGSLDKDFDPLVKEEEPDSSELLKTNEHIMLAGSSQPDNQATGVTTLSQTEDSRSMYVTKLLEMIDTVLEYESHLFSSSEITILNGIKRANYFQQYLISRMVQRKRGKWLRFDQLHESYAPEFRKHAAEADVPKIMADTLMELSAHSRLEERHPISSTKHDVIDLTLDSDDEDACTPKHDVSSGSTRKDDAVVATADSGFVSEPVVFLEDTGAATPAQLLECLNLEELKILGKRLKIPSKTRSVREELINAILRSTSTQTTLPFAVVSKTSNSSLKKGGNSWRKLFPFKPPQISGKTQNMPLQERRIRDMCTELYGACFRLLDDVVQALHL</sequence>
<dbReference type="InterPro" id="IPR010655">
    <property type="entry name" value="Clp1_C"/>
</dbReference>
<dbReference type="GO" id="GO:0031124">
    <property type="term" value="P:mRNA 3'-end processing"/>
    <property type="evidence" value="ECO:0007669"/>
    <property type="project" value="InterPro"/>
</dbReference>
<evidence type="ECO:0000256" key="1">
    <source>
        <dbReference type="ARBA" id="ARBA00004123"/>
    </source>
</evidence>
<dbReference type="InterPro" id="IPR038239">
    <property type="entry name" value="Clp1_N_sf"/>
</dbReference>
<evidence type="ECO:0000259" key="10">
    <source>
        <dbReference type="Pfam" id="PF16575"/>
    </source>
</evidence>
<keyword evidence="7" id="KW-0539">Nucleus</keyword>
<dbReference type="Gene3D" id="2.40.30.330">
    <property type="entry name" value="Pre-mRNA cleavage complex subunit Clp1, C-terminal domain"/>
    <property type="match status" value="1"/>
</dbReference>
<accession>A0A8H3E296</accession>
<dbReference type="Pfam" id="PF16575">
    <property type="entry name" value="CLP1_P"/>
    <property type="match status" value="1"/>
</dbReference>
<dbReference type="Gene3D" id="3.40.50.300">
    <property type="entry name" value="P-loop containing nucleotide triphosphate hydrolases"/>
    <property type="match status" value="1"/>
</dbReference>
<dbReference type="AlphaFoldDB" id="A0A8H3E296"/>
<dbReference type="GO" id="GO:0005849">
    <property type="term" value="C:mRNA cleavage factor complex"/>
    <property type="evidence" value="ECO:0007669"/>
    <property type="project" value="InterPro"/>
</dbReference>
<proteinExistence type="inferred from homology"/>
<evidence type="ECO:0000313" key="12">
    <source>
        <dbReference type="Proteomes" id="UP000663827"/>
    </source>
</evidence>
<keyword evidence="4" id="KW-0507">mRNA processing</keyword>
<feature type="non-terminal residue" evidence="11">
    <location>
        <position position="1"/>
    </location>
</feature>
<evidence type="ECO:0000256" key="3">
    <source>
        <dbReference type="ARBA" id="ARBA00019824"/>
    </source>
</evidence>
<evidence type="ECO:0000256" key="5">
    <source>
        <dbReference type="ARBA" id="ARBA00022741"/>
    </source>
</evidence>
<dbReference type="InterPro" id="IPR028606">
    <property type="entry name" value="Clp1"/>
</dbReference>
<dbReference type="Pfam" id="PF06807">
    <property type="entry name" value="Clp1"/>
    <property type="match status" value="1"/>
</dbReference>
<reference evidence="11" key="1">
    <citation type="submission" date="2021-01" db="EMBL/GenBank/DDBJ databases">
        <authorList>
            <person name="Kaushik A."/>
        </authorList>
    </citation>
    <scope>NUCLEOTIDE SEQUENCE</scope>
    <source>
        <strain evidence="11">AG5</strain>
    </source>
</reference>
<dbReference type="Pfam" id="PF16573">
    <property type="entry name" value="CLP1_N"/>
    <property type="match status" value="1"/>
</dbReference>
<gene>
    <name evidence="11" type="ORF">RDB_LOCUS53211</name>
</gene>
<dbReference type="FunFam" id="2.60.120.1030:FF:000001">
    <property type="entry name" value="Protein CLP1 homolog 5"/>
    <property type="match status" value="1"/>
</dbReference>
<evidence type="ECO:0000313" key="11">
    <source>
        <dbReference type="EMBL" id="CAE7117266.1"/>
    </source>
</evidence>
<dbReference type="InterPro" id="IPR032319">
    <property type="entry name" value="CLP1_P"/>
</dbReference>
<dbReference type="InterPro" id="IPR027417">
    <property type="entry name" value="P-loop_NTPase"/>
</dbReference>
<dbReference type="PANTHER" id="PTHR12755">
    <property type="entry name" value="CLEAVAGE/POLYADENYLATION FACTOR IA SUBUNIT CLP1P"/>
    <property type="match status" value="1"/>
</dbReference>
<comment type="caution">
    <text evidence="11">The sequence shown here is derived from an EMBL/GenBank/DDBJ whole genome shotgun (WGS) entry which is preliminary data.</text>
</comment>
<dbReference type="GO" id="GO:0006388">
    <property type="term" value="P:tRNA splicing, via endonucleolytic cleavage and ligation"/>
    <property type="evidence" value="ECO:0007669"/>
    <property type="project" value="TreeGrafter"/>
</dbReference>
<dbReference type="InterPro" id="IPR045116">
    <property type="entry name" value="Clp1/Grc3"/>
</dbReference>
<keyword evidence="6" id="KW-0067">ATP-binding</keyword>
<feature type="domain" description="Clp1 C-terminal" evidence="8">
    <location>
        <begin position="370"/>
        <end position="472"/>
    </location>
</feature>
<evidence type="ECO:0000256" key="7">
    <source>
        <dbReference type="ARBA" id="ARBA00023242"/>
    </source>
</evidence>
<dbReference type="Gene3D" id="2.60.120.1030">
    <property type="entry name" value="Clp1, DNA binding domain"/>
    <property type="match status" value="1"/>
</dbReference>
<dbReference type="EMBL" id="CAJNJQ010001065">
    <property type="protein sequence ID" value="CAE7117266.1"/>
    <property type="molecule type" value="Genomic_DNA"/>
</dbReference>
<dbReference type="InterPro" id="IPR032324">
    <property type="entry name" value="Clp1_N"/>
</dbReference>
<dbReference type="Proteomes" id="UP000663827">
    <property type="component" value="Unassembled WGS sequence"/>
</dbReference>
<feature type="domain" description="Clp1 P-loop" evidence="10">
    <location>
        <begin position="133"/>
        <end position="344"/>
    </location>
</feature>
<keyword evidence="5" id="KW-0547">Nucleotide-binding</keyword>
<protein>
    <recommendedName>
        <fullName evidence="3">Polynucleotide 5'-hydroxyl-kinase GRC3</fullName>
    </recommendedName>
    <alternativeName>
        <fullName evidence="2">Polynucleotide 5'-hydroxyl-kinase grc3</fullName>
    </alternativeName>
</protein>
<dbReference type="GO" id="GO:0005524">
    <property type="term" value="F:ATP binding"/>
    <property type="evidence" value="ECO:0007669"/>
    <property type="project" value="UniProtKB-KW"/>
</dbReference>
<evidence type="ECO:0000256" key="6">
    <source>
        <dbReference type="ARBA" id="ARBA00022840"/>
    </source>
</evidence>
<comment type="subcellular location">
    <subcellularLocation>
        <location evidence="1">Nucleus</location>
    </subcellularLocation>
</comment>
<dbReference type="HAMAP" id="MF_03035">
    <property type="entry name" value="Clp1"/>
    <property type="match status" value="1"/>
</dbReference>
<evidence type="ECO:0000259" key="8">
    <source>
        <dbReference type="Pfam" id="PF06807"/>
    </source>
</evidence>
<evidence type="ECO:0000256" key="2">
    <source>
        <dbReference type="ARBA" id="ARBA00018706"/>
    </source>
</evidence>
<dbReference type="InterPro" id="IPR038238">
    <property type="entry name" value="Clp1_C_sf"/>
</dbReference>
<feature type="domain" description="Clp1 N-terminal" evidence="9">
    <location>
        <begin position="18"/>
        <end position="110"/>
    </location>
</feature>